<dbReference type="GO" id="GO:0006412">
    <property type="term" value="P:translation"/>
    <property type="evidence" value="ECO:0007669"/>
    <property type="project" value="InterPro"/>
</dbReference>
<dbReference type="NCBIfam" id="TIGR01022">
    <property type="entry name" value="rpmJ_bact"/>
    <property type="match status" value="1"/>
</dbReference>
<dbReference type="PROSITE" id="PS00828">
    <property type="entry name" value="RIBOSOMAL_L36"/>
    <property type="match status" value="1"/>
</dbReference>
<sequence length="122" mass="13400">MKVRSSIKAMCKDCYVVRRGKSRYVYCRTTPKHKQRQGYHTMAHKNGEFCIVCNTAVEVERQLSTVSANEAATAASMSMSMLSQSFSNLGLSRAASGVVQKSEVGVNLRYVPGVGIFSVLKV</sequence>
<dbReference type="HAMAP" id="MF_00251">
    <property type="entry name" value="Ribosomal_bL36"/>
    <property type="match status" value="1"/>
</dbReference>
<evidence type="ECO:0000313" key="5">
    <source>
        <dbReference type="EMBL" id="CAE0292877.1"/>
    </source>
</evidence>
<evidence type="ECO:0000256" key="1">
    <source>
        <dbReference type="ARBA" id="ARBA00007645"/>
    </source>
</evidence>
<dbReference type="AlphaFoldDB" id="A0A7S3HE73"/>
<reference evidence="5" key="1">
    <citation type="submission" date="2021-01" db="EMBL/GenBank/DDBJ databases">
        <authorList>
            <person name="Corre E."/>
            <person name="Pelletier E."/>
            <person name="Niang G."/>
            <person name="Scheremetjew M."/>
            <person name="Finn R."/>
            <person name="Kale V."/>
            <person name="Holt S."/>
            <person name="Cochrane G."/>
            <person name="Meng A."/>
            <person name="Brown T."/>
            <person name="Cohen L."/>
        </authorList>
    </citation>
    <scope>NUCLEOTIDE SEQUENCE</scope>
    <source>
        <strain evidence="5">CCAP 955/1</strain>
    </source>
</reference>
<organism evidence="5">
    <name type="scientific">Spumella elongata</name>
    <dbReference type="NCBI Taxonomy" id="89044"/>
    <lineage>
        <taxon>Eukaryota</taxon>
        <taxon>Sar</taxon>
        <taxon>Stramenopiles</taxon>
        <taxon>Ochrophyta</taxon>
        <taxon>Chrysophyceae</taxon>
        <taxon>Chromulinales</taxon>
        <taxon>Chromulinaceae</taxon>
        <taxon>Spumella</taxon>
    </lineage>
</organism>
<evidence type="ECO:0000256" key="3">
    <source>
        <dbReference type="ARBA" id="ARBA00023274"/>
    </source>
</evidence>
<dbReference type="PANTHER" id="PTHR18804:SF16">
    <property type="entry name" value="RIBOSOMAL PROTEIN"/>
    <property type="match status" value="1"/>
</dbReference>
<evidence type="ECO:0000256" key="4">
    <source>
        <dbReference type="RuleBase" id="RU000570"/>
    </source>
</evidence>
<evidence type="ECO:0000256" key="2">
    <source>
        <dbReference type="ARBA" id="ARBA00022980"/>
    </source>
</evidence>
<dbReference type="InterPro" id="IPR052010">
    <property type="entry name" value="Ribosomal_LSU_bL36"/>
</dbReference>
<keyword evidence="3 4" id="KW-0687">Ribonucleoprotein</keyword>
<dbReference type="GO" id="GO:0005840">
    <property type="term" value="C:ribosome"/>
    <property type="evidence" value="ECO:0007669"/>
    <property type="project" value="UniProtKB-KW"/>
</dbReference>
<dbReference type="InterPro" id="IPR035977">
    <property type="entry name" value="Ribosomal_bL36_sp"/>
</dbReference>
<name>A0A7S3HE73_9STRA</name>
<dbReference type="Pfam" id="PF00444">
    <property type="entry name" value="Ribosomal_L36"/>
    <property type="match status" value="1"/>
</dbReference>
<keyword evidence="2 4" id="KW-0689">Ribosomal protein</keyword>
<protein>
    <recommendedName>
        <fullName evidence="4">Ribosomal protein</fullName>
    </recommendedName>
</protein>
<gene>
    <name evidence="5" type="ORF">SELO1098_LOCUS21727</name>
</gene>
<comment type="similarity">
    <text evidence="1 4">Belongs to the bacterial ribosomal protein bL36 family.</text>
</comment>
<dbReference type="InterPro" id="IPR000473">
    <property type="entry name" value="Ribosomal_bL36"/>
</dbReference>
<dbReference type="PANTHER" id="PTHR18804">
    <property type="entry name" value="RIBOSOMAL PROTEIN"/>
    <property type="match status" value="1"/>
</dbReference>
<dbReference type="SUPFAM" id="SSF57840">
    <property type="entry name" value="Ribosomal protein L36"/>
    <property type="match status" value="1"/>
</dbReference>
<dbReference type="GO" id="GO:0003735">
    <property type="term" value="F:structural constituent of ribosome"/>
    <property type="evidence" value="ECO:0007669"/>
    <property type="project" value="InterPro"/>
</dbReference>
<proteinExistence type="inferred from homology"/>
<dbReference type="GO" id="GO:1990904">
    <property type="term" value="C:ribonucleoprotein complex"/>
    <property type="evidence" value="ECO:0007669"/>
    <property type="project" value="UniProtKB-KW"/>
</dbReference>
<accession>A0A7S3HE73</accession>
<dbReference type="EMBL" id="HBIC01042335">
    <property type="protein sequence ID" value="CAE0292877.1"/>
    <property type="molecule type" value="Transcribed_RNA"/>
</dbReference>